<dbReference type="Pfam" id="PF00420">
    <property type="entry name" value="Oxidored_q2"/>
    <property type="match status" value="1"/>
</dbReference>
<evidence type="ECO:0000256" key="8">
    <source>
        <dbReference type="ARBA" id="ARBA00023136"/>
    </source>
</evidence>
<evidence type="ECO:0000256" key="6">
    <source>
        <dbReference type="ARBA" id="ARBA00022989"/>
    </source>
</evidence>
<keyword evidence="4 11" id="KW-0812">Transmembrane</keyword>
<keyword evidence="7" id="KW-0520">NAD</keyword>
<name>A0A0B4N522_9INSE</name>
<keyword evidence="8 11" id="KW-0472">Membrane</keyword>
<evidence type="ECO:0000256" key="10">
    <source>
        <dbReference type="ARBA" id="ARBA00049551"/>
    </source>
</evidence>
<evidence type="ECO:0000256" key="2">
    <source>
        <dbReference type="ARBA" id="ARBA00010519"/>
    </source>
</evidence>
<protein>
    <recommendedName>
        <fullName evidence="3">NADH-ubiquinone oxidoreductase chain 4L</fullName>
    </recommendedName>
    <alternativeName>
        <fullName evidence="9">NADH dehydrogenase subunit 4L</fullName>
    </alternativeName>
</protein>
<geneLocation type="mitochondrion" evidence="12"/>
<comment type="similarity">
    <text evidence="2">Belongs to the complex I subunit 4L family.</text>
</comment>
<feature type="transmembrane region" description="Helical" evidence="11">
    <location>
        <begin position="60"/>
        <end position="84"/>
    </location>
</feature>
<feature type="transmembrane region" description="Helical" evidence="11">
    <location>
        <begin position="31"/>
        <end position="54"/>
    </location>
</feature>
<evidence type="ECO:0000256" key="1">
    <source>
        <dbReference type="ARBA" id="ARBA00004141"/>
    </source>
</evidence>
<accession>A0A0B4N522</accession>
<gene>
    <name evidence="12" type="primary">ND4L</name>
</gene>
<keyword evidence="12" id="KW-0496">Mitochondrion</keyword>
<dbReference type="EMBL" id="KJ754504">
    <property type="protein sequence ID" value="AII41705.1"/>
    <property type="molecule type" value="Genomic_DNA"/>
</dbReference>
<comment type="subcellular location">
    <subcellularLocation>
        <location evidence="1">Membrane</location>
        <topology evidence="1">Multi-pass membrane protein</topology>
    </subcellularLocation>
</comment>
<proteinExistence type="inferred from homology"/>
<evidence type="ECO:0000256" key="11">
    <source>
        <dbReference type="SAM" id="Phobius"/>
    </source>
</evidence>
<dbReference type="GO" id="GO:0016020">
    <property type="term" value="C:membrane"/>
    <property type="evidence" value="ECO:0007669"/>
    <property type="project" value="UniProtKB-SubCell"/>
</dbReference>
<evidence type="ECO:0000256" key="7">
    <source>
        <dbReference type="ARBA" id="ARBA00023027"/>
    </source>
</evidence>
<evidence type="ECO:0000256" key="9">
    <source>
        <dbReference type="ARBA" id="ARBA00031586"/>
    </source>
</evidence>
<feature type="transmembrane region" description="Helical" evidence="11">
    <location>
        <begin position="6"/>
        <end position="24"/>
    </location>
</feature>
<organism evidence="12">
    <name type="scientific">Petrobiellus sp. 2 JZ-2014</name>
    <dbReference type="NCBI Taxonomy" id="1529459"/>
    <lineage>
        <taxon>Eukaryota</taxon>
        <taxon>Metazoa</taxon>
        <taxon>Ecdysozoa</taxon>
        <taxon>Arthropoda</taxon>
        <taxon>Hexapoda</taxon>
        <taxon>Insecta</taxon>
        <taxon>Monocondylia</taxon>
        <taxon>Archaeognatha</taxon>
        <taxon>Machilidae</taxon>
        <taxon>Petrobiellus</taxon>
    </lineage>
</organism>
<sequence length="100" mass="11414">MNFLLILFSIFSLFMIASGSIIYVSKRKHLLAVLFSLEYIMLGLFMFLSSFLIYYNISVYFGLVFLTFVVCEGSLALSILVSMVRSYGSDYFSSFSILEC</sequence>
<evidence type="ECO:0000313" key="12">
    <source>
        <dbReference type="EMBL" id="AII41705.1"/>
    </source>
</evidence>
<reference evidence="12" key="1">
    <citation type="submission" date="2014-04" db="EMBL/GenBank/DDBJ databases">
        <title>The complete mitochondrial genomes of three bristletails (Insecta: Archaeognatha): the paraphyly of Machilidae and insights into Archaeognathan phylogeny.</title>
        <authorList>
            <person name="He K."/>
            <person name="Ma Y."/>
            <person name="Zhang J."/>
        </authorList>
    </citation>
    <scope>NUCLEOTIDE SEQUENCE</scope>
</reference>
<comment type="catalytic activity">
    <reaction evidence="10">
        <text>a ubiquinone + NADH + 5 H(+)(in) = a ubiquinol + NAD(+) + 4 H(+)(out)</text>
        <dbReference type="Rhea" id="RHEA:29091"/>
        <dbReference type="Rhea" id="RHEA-COMP:9565"/>
        <dbReference type="Rhea" id="RHEA-COMP:9566"/>
        <dbReference type="ChEBI" id="CHEBI:15378"/>
        <dbReference type="ChEBI" id="CHEBI:16389"/>
        <dbReference type="ChEBI" id="CHEBI:17976"/>
        <dbReference type="ChEBI" id="CHEBI:57540"/>
        <dbReference type="ChEBI" id="CHEBI:57945"/>
        <dbReference type="EC" id="7.1.1.2"/>
    </reaction>
</comment>
<evidence type="ECO:0000256" key="3">
    <source>
        <dbReference type="ARBA" id="ARBA00016612"/>
    </source>
</evidence>
<evidence type="ECO:0000256" key="4">
    <source>
        <dbReference type="ARBA" id="ARBA00022692"/>
    </source>
</evidence>
<dbReference type="AlphaFoldDB" id="A0A0B4N522"/>
<dbReference type="GO" id="GO:0008137">
    <property type="term" value="F:NADH dehydrogenase (ubiquinone) activity"/>
    <property type="evidence" value="ECO:0007669"/>
    <property type="project" value="UniProtKB-EC"/>
</dbReference>
<keyword evidence="6 11" id="KW-1133">Transmembrane helix</keyword>
<dbReference type="InterPro" id="IPR039428">
    <property type="entry name" value="NUOK/Mnh_C1-like"/>
</dbReference>
<dbReference type="Gene3D" id="1.10.287.3510">
    <property type="match status" value="1"/>
</dbReference>
<evidence type="ECO:0000256" key="5">
    <source>
        <dbReference type="ARBA" id="ARBA00022967"/>
    </source>
</evidence>
<keyword evidence="5" id="KW-1278">Translocase</keyword>